<protein>
    <recommendedName>
        <fullName evidence="4">Ankyrin repeat-containing protein</fullName>
    </recommendedName>
</protein>
<sequence length="292" mass="32201">MKISLTARLKTADEFFGQFTDGDEREAFDGQALIFSALANTKSPDRYDIADFLLERDCALTPAGSEANSPLHVLLSSRKHDLHRDLKLARIFLDRGVDINHRNANNEVAFAWLVDLPFTDDELADLYDLWFSSPHLLDFTASSSHYRACPLDALARIEYRATLARRVQSYIRERYCPAADSLGTCRVGADGQGRPVSRCIREQPSADDDSGWLFIHEGDDARQPKNVATEIVPLSTIVASTPVVMSVLGMPSGTDVRIVKGSVGTTIVETTTDRLVPGTWPFVHETSEGASS</sequence>
<accession>A0ABY0V617</accession>
<evidence type="ECO:0000256" key="1">
    <source>
        <dbReference type="PROSITE-ProRule" id="PRU00023"/>
    </source>
</evidence>
<organism evidence="2 3">
    <name type="scientific">Schaalia radingae</name>
    <dbReference type="NCBI Taxonomy" id="131110"/>
    <lineage>
        <taxon>Bacteria</taxon>
        <taxon>Bacillati</taxon>
        <taxon>Actinomycetota</taxon>
        <taxon>Actinomycetes</taxon>
        <taxon>Actinomycetales</taxon>
        <taxon>Actinomycetaceae</taxon>
        <taxon>Schaalia</taxon>
    </lineage>
</organism>
<dbReference type="Gene3D" id="1.25.40.20">
    <property type="entry name" value="Ankyrin repeat-containing domain"/>
    <property type="match status" value="1"/>
</dbReference>
<evidence type="ECO:0000313" key="2">
    <source>
        <dbReference type="EMBL" id="SDT88718.1"/>
    </source>
</evidence>
<feature type="repeat" description="ANK" evidence="1">
    <location>
        <begin position="66"/>
        <end position="104"/>
    </location>
</feature>
<keyword evidence="3" id="KW-1185">Reference proteome</keyword>
<keyword evidence="1" id="KW-0040">ANK repeat</keyword>
<dbReference type="Proteomes" id="UP000198976">
    <property type="component" value="Chromosome I"/>
</dbReference>
<dbReference type="InterPro" id="IPR036770">
    <property type="entry name" value="Ankyrin_rpt-contain_sf"/>
</dbReference>
<dbReference type="PROSITE" id="PS50088">
    <property type="entry name" value="ANK_REPEAT"/>
    <property type="match status" value="1"/>
</dbReference>
<evidence type="ECO:0008006" key="4">
    <source>
        <dbReference type="Google" id="ProtNLM"/>
    </source>
</evidence>
<evidence type="ECO:0000313" key="3">
    <source>
        <dbReference type="Proteomes" id="UP000198976"/>
    </source>
</evidence>
<name>A0ABY0V617_9ACTO</name>
<reference evidence="2 3" key="1">
    <citation type="submission" date="2016-10" db="EMBL/GenBank/DDBJ databases">
        <authorList>
            <person name="Varghese N."/>
            <person name="Submissions S."/>
        </authorList>
    </citation>
    <scope>NUCLEOTIDE SEQUENCE [LARGE SCALE GENOMIC DNA]</scope>
    <source>
        <strain evidence="2 3">DSM 9169</strain>
    </source>
</reference>
<proteinExistence type="predicted"/>
<dbReference type="RefSeq" id="WP_157886324.1">
    <property type="nucleotide sequence ID" value="NZ_LT629792.1"/>
</dbReference>
<gene>
    <name evidence="2" type="ORF">SAMN04489714_0572</name>
</gene>
<dbReference type="EMBL" id="LT629792">
    <property type="protein sequence ID" value="SDT88718.1"/>
    <property type="molecule type" value="Genomic_DNA"/>
</dbReference>
<dbReference type="InterPro" id="IPR002110">
    <property type="entry name" value="Ankyrin_rpt"/>
</dbReference>